<name>A0A1H0KS70_9PSED</name>
<organism evidence="2 3">
    <name type="scientific">Pseudomonas arsenicoxydans</name>
    <dbReference type="NCBI Taxonomy" id="702115"/>
    <lineage>
        <taxon>Bacteria</taxon>
        <taxon>Pseudomonadati</taxon>
        <taxon>Pseudomonadota</taxon>
        <taxon>Gammaproteobacteria</taxon>
        <taxon>Pseudomonadales</taxon>
        <taxon>Pseudomonadaceae</taxon>
        <taxon>Pseudomonas</taxon>
    </lineage>
</organism>
<evidence type="ECO:0000313" key="2">
    <source>
        <dbReference type="EMBL" id="SDO58798.1"/>
    </source>
</evidence>
<feature type="region of interest" description="Disordered" evidence="1">
    <location>
        <begin position="38"/>
        <end position="66"/>
    </location>
</feature>
<accession>A0A1H0KS70</accession>
<dbReference type="EMBL" id="LT629705">
    <property type="protein sequence ID" value="SDO58798.1"/>
    <property type="molecule type" value="Genomic_DNA"/>
</dbReference>
<feature type="compositionally biased region" description="Polar residues" evidence="1">
    <location>
        <begin position="51"/>
        <end position="66"/>
    </location>
</feature>
<gene>
    <name evidence="2" type="ORF">SAMN04489798_3340</name>
</gene>
<reference evidence="2 3" key="1">
    <citation type="submission" date="2016-10" db="EMBL/GenBank/DDBJ databases">
        <authorList>
            <person name="de Groot N.N."/>
        </authorList>
    </citation>
    <scope>NUCLEOTIDE SEQUENCE [LARGE SCALE GENOMIC DNA]</scope>
    <source>
        <strain evidence="2 3">CECT 7543</strain>
    </source>
</reference>
<dbReference type="Proteomes" id="UP000198827">
    <property type="component" value="Chromosome I"/>
</dbReference>
<evidence type="ECO:0000256" key="1">
    <source>
        <dbReference type="SAM" id="MobiDB-lite"/>
    </source>
</evidence>
<protein>
    <submittedName>
        <fullName evidence="2">Uncharacterized protein</fullName>
    </submittedName>
</protein>
<evidence type="ECO:0000313" key="3">
    <source>
        <dbReference type="Proteomes" id="UP000198827"/>
    </source>
</evidence>
<sequence>MDGKIFSLFLYPALKTWRDFQMKENLSEEEMRQALFGTESNESVPCEAPVSSVTSDQQHVSKSRKASASLSPTLRVTLRVTREFEGDAEQLIYDANTLSTLIAEQEAKAEAKKKKFKYFELVSIKPI</sequence>
<proteinExistence type="predicted"/>
<dbReference type="AlphaFoldDB" id="A0A1H0KS70"/>